<dbReference type="InterPro" id="IPR040476">
    <property type="entry name" value="CSD2"/>
</dbReference>
<dbReference type="NCBIfam" id="TIGR00358">
    <property type="entry name" value="3_prime_RNase"/>
    <property type="match status" value="1"/>
</dbReference>
<protein>
    <recommendedName>
        <fullName evidence="8">Ribonuclease R</fullName>
        <shortName evidence="8">RNase R</shortName>
        <ecNumber evidence="8">3.1.13.1</ecNumber>
    </recommendedName>
</protein>
<keyword evidence="4 8" id="KW-0540">Nuclease</keyword>
<dbReference type="GO" id="GO:0003723">
    <property type="term" value="F:RNA binding"/>
    <property type="evidence" value="ECO:0007669"/>
    <property type="project" value="UniProtKB-UniRule"/>
</dbReference>
<evidence type="ECO:0000256" key="10">
    <source>
        <dbReference type="SAM" id="MobiDB-lite"/>
    </source>
</evidence>
<keyword evidence="5 8" id="KW-0378">Hydrolase</keyword>
<keyword evidence="13" id="KW-1185">Reference proteome</keyword>
<dbReference type="InterPro" id="IPR050180">
    <property type="entry name" value="RNR_Ribonuclease"/>
</dbReference>
<evidence type="ECO:0000313" key="13">
    <source>
        <dbReference type="Proteomes" id="UP000193334"/>
    </source>
</evidence>
<gene>
    <name evidence="8 12" type="primary">rnr</name>
    <name evidence="12" type="ORF">STSP1_01786</name>
</gene>
<dbReference type="EMBL" id="CP021023">
    <property type="protein sequence ID" value="ARN57380.1"/>
    <property type="molecule type" value="Genomic_DNA"/>
</dbReference>
<dbReference type="SMART" id="SM00955">
    <property type="entry name" value="RNB"/>
    <property type="match status" value="1"/>
</dbReference>
<dbReference type="KEGG" id="pbp:STSP1_01786"/>
<dbReference type="InterPro" id="IPR013223">
    <property type="entry name" value="RNase_B_OB_dom"/>
</dbReference>
<feature type="compositionally biased region" description="Basic residues" evidence="10">
    <location>
        <begin position="738"/>
        <end position="749"/>
    </location>
</feature>
<dbReference type="SMART" id="SM00316">
    <property type="entry name" value="S1"/>
    <property type="match status" value="1"/>
</dbReference>
<dbReference type="Pfam" id="PF00575">
    <property type="entry name" value="S1"/>
    <property type="match status" value="1"/>
</dbReference>
<evidence type="ECO:0000256" key="5">
    <source>
        <dbReference type="ARBA" id="ARBA00022801"/>
    </source>
</evidence>
<dbReference type="InterPro" id="IPR003029">
    <property type="entry name" value="S1_domain"/>
</dbReference>
<proteinExistence type="inferred from homology"/>
<evidence type="ECO:0000256" key="4">
    <source>
        <dbReference type="ARBA" id="ARBA00022722"/>
    </source>
</evidence>
<keyword evidence="7 8" id="KW-0694">RNA-binding</keyword>
<dbReference type="Gene3D" id="2.40.50.140">
    <property type="entry name" value="Nucleic acid-binding proteins"/>
    <property type="match status" value="2"/>
</dbReference>
<evidence type="ECO:0000313" key="12">
    <source>
        <dbReference type="EMBL" id="ARN57380.1"/>
    </source>
</evidence>
<dbReference type="InterPro" id="IPR011805">
    <property type="entry name" value="RNase_R"/>
</dbReference>
<dbReference type="PANTHER" id="PTHR23355:SF9">
    <property type="entry name" value="DIS3-LIKE EXONUCLEASE 2"/>
    <property type="match status" value="1"/>
</dbReference>
<dbReference type="PROSITE" id="PS50126">
    <property type="entry name" value="S1"/>
    <property type="match status" value="1"/>
</dbReference>
<feature type="domain" description="S1 motif" evidence="11">
    <location>
        <begin position="625"/>
        <end position="706"/>
    </location>
</feature>
<dbReference type="InterPro" id="IPR004476">
    <property type="entry name" value="RNase_II/RNase_R"/>
</dbReference>
<accession>A0A1W6LNJ7</accession>
<feature type="coiled-coil region" evidence="9">
    <location>
        <begin position="590"/>
        <end position="617"/>
    </location>
</feature>
<comment type="catalytic activity">
    <reaction evidence="1 8">
        <text>Exonucleolytic cleavage in the 3'- to 5'-direction to yield nucleoside 5'-phosphates.</text>
        <dbReference type="EC" id="3.1.13.1"/>
    </reaction>
</comment>
<evidence type="ECO:0000256" key="9">
    <source>
        <dbReference type="SAM" id="Coils"/>
    </source>
</evidence>
<reference evidence="13" key="1">
    <citation type="submission" date="2017-04" db="EMBL/GenBank/DDBJ databases">
        <title>Comparative genomics and description of representatives of a novel lineage of planctomycetes thriving in anoxic sediments.</title>
        <authorList>
            <person name="Spring S."/>
            <person name="Bunk B."/>
            <person name="Sproer C."/>
        </authorList>
    </citation>
    <scope>NUCLEOTIDE SEQUENCE [LARGE SCALE GENOMIC DNA]</scope>
    <source>
        <strain evidence="13">ST-PulAB-D4</strain>
    </source>
</reference>
<evidence type="ECO:0000256" key="7">
    <source>
        <dbReference type="ARBA" id="ARBA00022884"/>
    </source>
</evidence>
<dbReference type="InterPro" id="IPR012340">
    <property type="entry name" value="NA-bd_OB-fold"/>
</dbReference>
<comment type="similarity">
    <text evidence="8">Belongs to the RNR ribonuclease family. RNase R subfamily.</text>
</comment>
<organism evidence="12 13">
    <name type="scientific">Sedimentisphaera salicampi</name>
    <dbReference type="NCBI Taxonomy" id="1941349"/>
    <lineage>
        <taxon>Bacteria</taxon>
        <taxon>Pseudomonadati</taxon>
        <taxon>Planctomycetota</taxon>
        <taxon>Phycisphaerae</taxon>
        <taxon>Sedimentisphaerales</taxon>
        <taxon>Sedimentisphaeraceae</taxon>
        <taxon>Sedimentisphaera</taxon>
    </lineage>
</organism>
<dbReference type="InterPro" id="IPR001900">
    <property type="entry name" value="RNase_II/R"/>
</dbReference>
<dbReference type="Pfam" id="PF00773">
    <property type="entry name" value="RNB"/>
    <property type="match status" value="1"/>
</dbReference>
<sequence length="749" mass="85487">MKSLKNRILKFVKNSEYSPVTEKELAEMLGADDKQQREQFSETVRKMLEEGLLDLGKNSRITLPSSGDVVKGTFRSTRQEFGFVSPLIATRDGDLRIERHNINGACDGDTVEAKVIRRRRKGKKFLLAGKITKVIERAKTTSTGTLYKNEGRWMIVPDGNFFKAPFFVDDPKIKGAKQEDKVYYEVLKYPKDKNFGKAVIIEVIGRAGLYETEIEATVKNFELRSGFDEKCRNQARKCAEVDFKPGKGYEDIRSKELITIDPDTAKDYDDAISLEFDEENNPVLGIHIADVSRFVTEGSALDEEAGLRGNSVYLPGRVLPMLPEVLSNGVCSLQPHQPRFAKSVYITYDKRGRVVKNKTKYANSLIQSSARLTYRDADRMLQGEKLDFPQEINKLLRDMDMLARRIEKRREEDGMIHLDLPDIDLVLNDDGEVVDANPADQSYPHTIIEMFMVEANEAVARLLESFDIPFIRRIHPDPDAFSAQRLADFVSVCGMKMPPSADRESLRKILDKVRGTGLEYAVNNAVLRSLQKAVYSPENIGHYALASRHYTHFTSPIRRYADLTIHRLLDKYLKEGRLSEKMEIPSEQDLVQLGTHISETEDKAENAERDLKKVLVLQMLEKKVGETLECYVCGVVRKGIFVQCKKFGIEGFIPSEQLGPDRWEFHEKSQTLTGQHSGVRVRIGLEIDVTISNVVVPIRQITLLPNEPLVKKTELKPKHEKKHKFKAKTKDRRSYTQSRKRRKSKRKSK</sequence>
<dbReference type="HAMAP" id="MF_01895">
    <property type="entry name" value="RNase_R"/>
    <property type="match status" value="1"/>
</dbReference>
<dbReference type="SUPFAM" id="SSF50249">
    <property type="entry name" value="Nucleic acid-binding proteins"/>
    <property type="match status" value="4"/>
</dbReference>
<evidence type="ECO:0000259" key="11">
    <source>
        <dbReference type="PROSITE" id="PS50126"/>
    </source>
</evidence>
<dbReference type="Pfam" id="PF08206">
    <property type="entry name" value="OB_RNB"/>
    <property type="match status" value="1"/>
</dbReference>
<comment type="function">
    <text evidence="8">3'-5' exoribonuclease that releases 5'-nucleoside monophosphates and is involved in maturation of structured RNAs.</text>
</comment>
<evidence type="ECO:0000256" key="2">
    <source>
        <dbReference type="ARBA" id="ARBA00004496"/>
    </source>
</evidence>
<evidence type="ECO:0000256" key="3">
    <source>
        <dbReference type="ARBA" id="ARBA00022490"/>
    </source>
</evidence>
<comment type="subcellular location">
    <subcellularLocation>
        <location evidence="2 8">Cytoplasm</location>
    </subcellularLocation>
</comment>
<dbReference type="RefSeq" id="WP_085756021.1">
    <property type="nucleotide sequence ID" value="NZ_CP021023.1"/>
</dbReference>
<keyword evidence="3 8" id="KW-0963">Cytoplasm</keyword>
<dbReference type="GO" id="GO:0006402">
    <property type="term" value="P:mRNA catabolic process"/>
    <property type="evidence" value="ECO:0007669"/>
    <property type="project" value="TreeGrafter"/>
</dbReference>
<dbReference type="STRING" id="1941349.STSP1_01786"/>
<evidence type="ECO:0000256" key="8">
    <source>
        <dbReference type="HAMAP-Rule" id="MF_01895"/>
    </source>
</evidence>
<dbReference type="GO" id="GO:0008859">
    <property type="term" value="F:exoribonuclease II activity"/>
    <property type="evidence" value="ECO:0007669"/>
    <property type="project" value="UniProtKB-UniRule"/>
</dbReference>
<dbReference type="EC" id="3.1.13.1" evidence="8"/>
<dbReference type="GO" id="GO:0005829">
    <property type="term" value="C:cytosol"/>
    <property type="evidence" value="ECO:0007669"/>
    <property type="project" value="TreeGrafter"/>
</dbReference>
<evidence type="ECO:0000256" key="6">
    <source>
        <dbReference type="ARBA" id="ARBA00022839"/>
    </source>
</evidence>
<name>A0A1W6LNJ7_9BACT</name>
<feature type="region of interest" description="Disordered" evidence="10">
    <location>
        <begin position="713"/>
        <end position="749"/>
    </location>
</feature>
<dbReference type="InterPro" id="IPR022966">
    <property type="entry name" value="RNase_II/R_CS"/>
</dbReference>
<keyword evidence="6 8" id="KW-0269">Exonuclease</keyword>
<evidence type="ECO:0000256" key="1">
    <source>
        <dbReference type="ARBA" id="ARBA00001849"/>
    </source>
</evidence>
<dbReference type="NCBIfam" id="TIGR02063">
    <property type="entry name" value="RNase_R"/>
    <property type="match status" value="1"/>
</dbReference>
<keyword evidence="9" id="KW-0175">Coiled coil</keyword>
<dbReference type="Proteomes" id="UP000193334">
    <property type="component" value="Chromosome"/>
</dbReference>
<dbReference type="PANTHER" id="PTHR23355">
    <property type="entry name" value="RIBONUCLEASE"/>
    <property type="match status" value="1"/>
</dbReference>
<dbReference type="Pfam" id="PF17876">
    <property type="entry name" value="CSD2"/>
    <property type="match status" value="1"/>
</dbReference>
<dbReference type="AlphaFoldDB" id="A0A1W6LNJ7"/>
<dbReference type="PROSITE" id="PS01175">
    <property type="entry name" value="RIBONUCLEASE_II"/>
    <property type="match status" value="1"/>
</dbReference>
<feature type="compositionally biased region" description="Basic residues" evidence="10">
    <location>
        <begin position="718"/>
        <end position="731"/>
    </location>
</feature>